<evidence type="ECO:0000256" key="4">
    <source>
        <dbReference type="ARBA" id="ARBA00022806"/>
    </source>
</evidence>
<dbReference type="Proteomes" id="UP000507979">
    <property type="component" value="Unassembled WGS sequence"/>
</dbReference>
<name>A0A6J4ZRN5_9BURK</name>
<feature type="coiled-coil region" evidence="6">
    <location>
        <begin position="576"/>
        <end position="631"/>
    </location>
</feature>
<evidence type="ECO:0000256" key="2">
    <source>
        <dbReference type="ARBA" id="ARBA00022741"/>
    </source>
</evidence>
<dbReference type="Pfam" id="PF13087">
    <property type="entry name" value="AAA_12"/>
    <property type="match status" value="1"/>
</dbReference>
<evidence type="ECO:0000313" key="9">
    <source>
        <dbReference type="EMBL" id="CAB3634337.1"/>
    </source>
</evidence>
<dbReference type="InterPro" id="IPR027417">
    <property type="entry name" value="P-loop_NTPase"/>
</dbReference>
<evidence type="ECO:0000256" key="5">
    <source>
        <dbReference type="ARBA" id="ARBA00022840"/>
    </source>
</evidence>
<dbReference type="CDD" id="cd18808">
    <property type="entry name" value="SF1_C_Upf1"/>
    <property type="match status" value="1"/>
</dbReference>
<dbReference type="InterPro" id="IPR050534">
    <property type="entry name" value="Coronavir_polyprotein_1ab"/>
</dbReference>
<dbReference type="InterPro" id="IPR041679">
    <property type="entry name" value="DNA2/NAM7-like_C"/>
</dbReference>
<accession>A0A6J4ZRN5</accession>
<comment type="similarity">
    <text evidence="1">Belongs to the DNA2/NAM7 helicase family.</text>
</comment>
<keyword evidence="5" id="KW-0067">ATP-binding</keyword>
<dbReference type="Pfam" id="PF13086">
    <property type="entry name" value="AAA_11"/>
    <property type="match status" value="1"/>
</dbReference>
<dbReference type="InterPro" id="IPR047187">
    <property type="entry name" value="SF1_C_Upf1"/>
</dbReference>
<evidence type="ECO:0000256" key="3">
    <source>
        <dbReference type="ARBA" id="ARBA00022801"/>
    </source>
</evidence>
<evidence type="ECO:0000259" key="8">
    <source>
        <dbReference type="Pfam" id="PF13087"/>
    </source>
</evidence>
<evidence type="ECO:0000256" key="6">
    <source>
        <dbReference type="SAM" id="Coils"/>
    </source>
</evidence>
<dbReference type="PANTHER" id="PTHR43788:SF8">
    <property type="entry name" value="DNA-BINDING PROTEIN SMUBP-2"/>
    <property type="match status" value="1"/>
</dbReference>
<feature type="domain" description="DNA2/NAM7 helicase helicase" evidence="7">
    <location>
        <begin position="815"/>
        <end position="873"/>
    </location>
</feature>
<protein>
    <submittedName>
        <fullName evidence="9">ATP-dependent RecD-like DNA helicase</fullName>
        <ecNumber evidence="9">3.6.4.12</ecNumber>
    </submittedName>
</protein>
<reference evidence="9 10" key="1">
    <citation type="submission" date="2020-04" db="EMBL/GenBank/DDBJ databases">
        <authorList>
            <person name="De Canck E."/>
        </authorList>
    </citation>
    <scope>NUCLEOTIDE SEQUENCE [LARGE SCALE GENOMIC DNA]</scope>
    <source>
        <strain evidence="9 10">LMG 26845</strain>
    </source>
</reference>
<dbReference type="RefSeq" id="WP_082404553.1">
    <property type="nucleotide sequence ID" value="NZ_CADIJR010000009.1"/>
</dbReference>
<dbReference type="GeneID" id="92897365"/>
<dbReference type="GO" id="GO:0005524">
    <property type="term" value="F:ATP binding"/>
    <property type="evidence" value="ECO:0007669"/>
    <property type="project" value="UniProtKB-KW"/>
</dbReference>
<dbReference type="GO" id="GO:0003678">
    <property type="term" value="F:DNA helicase activity"/>
    <property type="evidence" value="ECO:0007669"/>
    <property type="project" value="UniProtKB-EC"/>
</dbReference>
<dbReference type="AlphaFoldDB" id="A0A6J4ZRN5"/>
<evidence type="ECO:0000259" key="7">
    <source>
        <dbReference type="Pfam" id="PF13086"/>
    </source>
</evidence>
<dbReference type="EC" id="3.6.4.12" evidence="9"/>
<feature type="domain" description="DNA2/NAM7 helicase-like C-terminal" evidence="8">
    <location>
        <begin position="979"/>
        <end position="1088"/>
    </location>
</feature>
<dbReference type="InterPro" id="IPR041677">
    <property type="entry name" value="DNA2/NAM7_AAA_11"/>
</dbReference>
<dbReference type="Gene3D" id="3.40.50.300">
    <property type="entry name" value="P-loop containing nucleotide triphosphate hydrolases"/>
    <property type="match status" value="2"/>
</dbReference>
<sequence length="1113" mass="121481">MAEQQQGRQPAISQAPLILRFWRAVEACVPQKAEKANPAHLTEPVYRLRADESLPWFDPKHQAKRIAPRLAWRYTLQAGLYDIERFAASLEVKLGSHEDVFDERRPSGQARLFDLAFDEDGYPLPQNFVLSLACWAAGQILHYPDGIAVLEDGGRIVTTGLPEANPEIPSPNSGYAGFDMLVRRLIQWLVDATAAARQEKAPPTRAWVDALSGRVAALCLLPEGMISSTHAAKCVQVKRAEATGDQGASDPQPGDDLLNSFFVGDLNALSRAWVNGDVGKGLAEYIQAVARVDPARVDLREAHGVATAFAALNPAAFPAGSWPSDHPLAFSQQLAVNELWRQLEAKPGIFAINGPPGTGKTTLLRDVVAAVVTARAAHLARLGGQAFAGRTKKKLGEFWCNYRPLHADLSGFAIVVASANNGAVENISLELPGIKAVPADTTGRSAHPDGYYKCLAGNVLGNAAWGLLAARMGSKANRGAFMNSFWWRNPPGVHSRKNQPDAQDDPTQAALLARWDANPFAEGGEGLRYHLSRIIEGGRKPEMSWTQAVARFEQAREAERQCRSALEAGAKLPEAVLKARAQAEELERGVQAIQGELATRQAALPTLQERVDNLQARIAGVLKQCAAAQAELASHDRARPGLLIWLSTWGRSHREWWNRRNQIDAQVRQSRADHDGLAAECNKAKATHQEAAGGDEKLRAALRQKQVAHQEALHRLDAAGHACRQAMQRLGAYWTQSSADDAVRELSSPWSTPAWRRARQDLFLAGLDVHRAFIESHPQEIIDNLGLASNWLQGKGMPEDMARVALGSLALVVPVISTTFASIPRMFHSLGRESIGWLLIDEAGQALPQQAAGAIWRAARTVVVGDPNQLEPVLGMPAAVEGALARHYDVPRDWWPSFTSAQRLSDQSMSMGTWLPGKENGKVWVGSPLRVHRRCDDPMFSISNGIAYDGLMVQGKSPSAHSWPRCHWIDVRAQTSAGNWVPEEGEAARKLLRSLQAEHQVAPKDIFLISPFKDGAMQLRAMARMLGLDPAKTGTVHTTQGKEAEVVILVLGGNPQRPGAKDWAAQSPNLLNVAVSRAKARLYVIGDRAAWSQRPYFRVLDQCLGVGRETPSH</sequence>
<dbReference type="GO" id="GO:0016787">
    <property type="term" value="F:hydrolase activity"/>
    <property type="evidence" value="ECO:0007669"/>
    <property type="project" value="UniProtKB-KW"/>
</dbReference>
<proteinExistence type="inferred from homology"/>
<keyword evidence="10" id="KW-1185">Reference proteome</keyword>
<dbReference type="SUPFAM" id="SSF52540">
    <property type="entry name" value="P-loop containing nucleoside triphosphate hydrolases"/>
    <property type="match status" value="1"/>
</dbReference>
<keyword evidence="2" id="KW-0547">Nucleotide-binding</keyword>
<keyword evidence="3 9" id="KW-0378">Hydrolase</keyword>
<dbReference type="PANTHER" id="PTHR43788">
    <property type="entry name" value="DNA2/NAM7 HELICASE FAMILY MEMBER"/>
    <property type="match status" value="1"/>
</dbReference>
<evidence type="ECO:0000256" key="1">
    <source>
        <dbReference type="ARBA" id="ARBA00007913"/>
    </source>
</evidence>
<organism evidence="9 10">
    <name type="scientific">Achromobacter insuavis</name>
    <dbReference type="NCBI Taxonomy" id="1287735"/>
    <lineage>
        <taxon>Bacteria</taxon>
        <taxon>Pseudomonadati</taxon>
        <taxon>Pseudomonadota</taxon>
        <taxon>Betaproteobacteria</taxon>
        <taxon>Burkholderiales</taxon>
        <taxon>Alcaligenaceae</taxon>
        <taxon>Achromobacter</taxon>
    </lineage>
</organism>
<keyword evidence="4 9" id="KW-0347">Helicase</keyword>
<keyword evidence="6" id="KW-0175">Coiled coil</keyword>
<dbReference type="EMBL" id="CADIJR010000009">
    <property type="protein sequence ID" value="CAB3634337.1"/>
    <property type="molecule type" value="Genomic_DNA"/>
</dbReference>
<evidence type="ECO:0000313" key="10">
    <source>
        <dbReference type="Proteomes" id="UP000507979"/>
    </source>
</evidence>
<gene>
    <name evidence="9" type="primary">recD2</name>
    <name evidence="9" type="ORF">LMG26845_01519</name>
</gene>